<dbReference type="InterPro" id="IPR017927">
    <property type="entry name" value="FAD-bd_FR_type"/>
</dbReference>
<dbReference type="PANTHER" id="PTHR30157">
    <property type="entry name" value="FERRIC REDUCTASE, NADPH-DEPENDENT"/>
    <property type="match status" value="1"/>
</dbReference>
<dbReference type="GO" id="GO:0016491">
    <property type="term" value="F:oxidoreductase activity"/>
    <property type="evidence" value="ECO:0007669"/>
    <property type="project" value="InterPro"/>
</dbReference>
<evidence type="ECO:0000313" key="2">
    <source>
        <dbReference type="EMBL" id="KAA2245697.1"/>
    </source>
</evidence>
<protein>
    <recommendedName>
        <fullName evidence="1">FAD-binding FR-type domain-containing protein</fullName>
    </recommendedName>
</protein>
<gene>
    <name evidence="2" type="ORF">F0L74_07015</name>
</gene>
<dbReference type="AlphaFoldDB" id="A0A5B2W5P2"/>
<feature type="domain" description="FAD-binding FR-type" evidence="1">
    <location>
        <begin position="19"/>
        <end position="126"/>
    </location>
</feature>
<sequence length="238" mass="25853">MGNTIQVIKQKTIARIAQRRSKTASVLAVRTWEPEGMIEVDVHLPDTDMSRWTNAQHIDIAVAEGVYRDYTPFGWDAGTATCTLLIETGHNGAGTRWAQKLQPGDSFSYLGVGATSHRPAAGAPLVFLGDESSIAHFLALRQLAAQSQSISGAIAFTHASHRELFHTCCYELQNICPVSKTGSNGTAALLEWAAAQSFNSDTVFYLAGQVQAVLRLRQWLKAKGYSGSGQVKAQGFWK</sequence>
<dbReference type="EMBL" id="VUOC01000001">
    <property type="protein sequence ID" value="KAA2245697.1"/>
    <property type="molecule type" value="Genomic_DNA"/>
</dbReference>
<dbReference type="Gene3D" id="3.40.50.80">
    <property type="entry name" value="Nucleotide-binding domain of ferredoxin-NADP reductase (FNR) module"/>
    <property type="match status" value="1"/>
</dbReference>
<name>A0A5B2W5P2_9BACT</name>
<dbReference type="Proteomes" id="UP000324611">
    <property type="component" value="Unassembled WGS sequence"/>
</dbReference>
<dbReference type="InterPro" id="IPR017938">
    <property type="entry name" value="Riboflavin_synthase-like_b-brl"/>
</dbReference>
<proteinExistence type="predicted"/>
<accession>A0A5B2W5P2</accession>
<keyword evidence="3" id="KW-1185">Reference proteome</keyword>
<dbReference type="Gene3D" id="2.40.30.10">
    <property type="entry name" value="Translation factors"/>
    <property type="match status" value="1"/>
</dbReference>
<reference evidence="2 3" key="2">
    <citation type="submission" date="2019-09" db="EMBL/GenBank/DDBJ databases">
        <authorList>
            <person name="Jin C."/>
        </authorList>
    </citation>
    <scope>NUCLEOTIDE SEQUENCE [LARGE SCALE GENOMIC DNA]</scope>
    <source>
        <strain evidence="2 3">BN140078</strain>
    </source>
</reference>
<dbReference type="PANTHER" id="PTHR30157:SF0">
    <property type="entry name" value="NADPH-DEPENDENT FERRIC-CHELATE REDUCTASE"/>
    <property type="match status" value="1"/>
</dbReference>
<dbReference type="InterPro" id="IPR039261">
    <property type="entry name" value="FNR_nucleotide-bd"/>
</dbReference>
<dbReference type="PROSITE" id="PS51384">
    <property type="entry name" value="FAD_FR"/>
    <property type="match status" value="1"/>
</dbReference>
<evidence type="ECO:0000313" key="3">
    <source>
        <dbReference type="Proteomes" id="UP000324611"/>
    </source>
</evidence>
<organism evidence="2 3">
    <name type="scientific">Chitinophaga agrisoli</name>
    <dbReference type="NCBI Taxonomy" id="2607653"/>
    <lineage>
        <taxon>Bacteria</taxon>
        <taxon>Pseudomonadati</taxon>
        <taxon>Bacteroidota</taxon>
        <taxon>Chitinophagia</taxon>
        <taxon>Chitinophagales</taxon>
        <taxon>Chitinophagaceae</taxon>
        <taxon>Chitinophaga</taxon>
    </lineage>
</organism>
<comment type="caution">
    <text evidence="2">The sequence shown here is derived from an EMBL/GenBank/DDBJ whole genome shotgun (WGS) entry which is preliminary data.</text>
</comment>
<reference evidence="2 3" key="1">
    <citation type="submission" date="2019-09" db="EMBL/GenBank/DDBJ databases">
        <title>Chitinophaga ginsengihumi sp. nov., isolated from soil of ginseng rhizosphere.</title>
        <authorList>
            <person name="Lee J."/>
        </authorList>
    </citation>
    <scope>NUCLEOTIDE SEQUENCE [LARGE SCALE GENOMIC DNA]</scope>
    <source>
        <strain evidence="2 3">BN140078</strain>
    </source>
</reference>
<evidence type="ECO:0000259" key="1">
    <source>
        <dbReference type="PROSITE" id="PS51384"/>
    </source>
</evidence>
<dbReference type="SUPFAM" id="SSF63380">
    <property type="entry name" value="Riboflavin synthase domain-like"/>
    <property type="match status" value="1"/>
</dbReference>
<dbReference type="RefSeq" id="WP_149837087.1">
    <property type="nucleotide sequence ID" value="NZ_VUOC01000001.1"/>
</dbReference>
<dbReference type="InterPro" id="IPR039374">
    <property type="entry name" value="SIP_fam"/>
</dbReference>